<dbReference type="AlphaFoldDB" id="A0A286E1Z1"/>
<sequence length="85" mass="9923">MLISKVYYPEEQIVQHLDTPTDSEQVWRTFRERFSELTTRGYFQILEEGTMLIGRVPKREKREGAISMAEILSANAAIADIEWEC</sequence>
<name>A0A286E1Z1_9NEIS</name>
<reference evidence="1 2" key="1">
    <citation type="submission" date="2017-09" db="EMBL/GenBank/DDBJ databases">
        <authorList>
            <person name="Ehlers B."/>
            <person name="Leendertz F.H."/>
        </authorList>
    </citation>
    <scope>NUCLEOTIDE SEQUENCE [LARGE SCALE GENOMIC DNA]</scope>
    <source>
        <strain evidence="1 2">DSM 16848</strain>
    </source>
</reference>
<keyword evidence="2" id="KW-1185">Reference proteome</keyword>
<dbReference type="Proteomes" id="UP000219669">
    <property type="component" value="Unassembled WGS sequence"/>
</dbReference>
<protein>
    <submittedName>
        <fullName evidence="1">Uncharacterized protein</fullName>
    </submittedName>
</protein>
<gene>
    <name evidence="1" type="ORF">SAMN02746062_00115</name>
</gene>
<accession>A0A286E1Z1</accession>
<dbReference type="EMBL" id="OCNF01000001">
    <property type="protein sequence ID" value="SOD64928.1"/>
    <property type="molecule type" value="Genomic_DNA"/>
</dbReference>
<organism evidence="1 2">
    <name type="scientific">Alysiella filiformis DSM 16848</name>
    <dbReference type="NCBI Taxonomy" id="1120981"/>
    <lineage>
        <taxon>Bacteria</taxon>
        <taxon>Pseudomonadati</taxon>
        <taxon>Pseudomonadota</taxon>
        <taxon>Betaproteobacteria</taxon>
        <taxon>Neisseriales</taxon>
        <taxon>Neisseriaceae</taxon>
        <taxon>Alysiella</taxon>
    </lineage>
</organism>
<proteinExistence type="predicted"/>
<evidence type="ECO:0000313" key="2">
    <source>
        <dbReference type="Proteomes" id="UP000219669"/>
    </source>
</evidence>
<dbReference type="RefSeq" id="WP_097113199.1">
    <property type="nucleotide sequence ID" value="NZ_CP083931.1"/>
</dbReference>
<dbReference type="OrthoDB" id="9878470at2"/>
<evidence type="ECO:0000313" key="1">
    <source>
        <dbReference type="EMBL" id="SOD64928.1"/>
    </source>
</evidence>